<feature type="domain" description="C2H2-type" evidence="5">
    <location>
        <begin position="418"/>
        <end position="449"/>
    </location>
</feature>
<dbReference type="PROSITE" id="PS50157">
    <property type="entry name" value="ZINC_FINGER_C2H2_2"/>
    <property type="match status" value="2"/>
</dbReference>
<dbReference type="SMART" id="SM00355">
    <property type="entry name" value="ZnF_C2H2"/>
    <property type="match status" value="2"/>
</dbReference>
<protein>
    <recommendedName>
        <fullName evidence="5">C2H2-type domain-containing protein</fullName>
    </recommendedName>
</protein>
<feature type="region of interest" description="Disordered" evidence="4">
    <location>
        <begin position="293"/>
        <end position="318"/>
    </location>
</feature>
<dbReference type="PROSITE" id="PS00028">
    <property type="entry name" value="ZINC_FINGER_C2H2_1"/>
    <property type="match status" value="1"/>
</dbReference>
<evidence type="ECO:0000259" key="5">
    <source>
        <dbReference type="PROSITE" id="PS50157"/>
    </source>
</evidence>
<dbReference type="InterPro" id="IPR013087">
    <property type="entry name" value="Znf_C2H2_type"/>
</dbReference>
<keyword evidence="7" id="KW-1185">Reference proteome</keyword>
<name>A0ABY7CX79_9BASI</name>
<feature type="domain" description="C2H2-type" evidence="5">
    <location>
        <begin position="450"/>
        <end position="477"/>
    </location>
</feature>
<dbReference type="PANTHER" id="PTHR47427:SF2">
    <property type="entry name" value="C2H2-TYPE DOMAIN-CONTAINING PROTEIN"/>
    <property type="match status" value="1"/>
</dbReference>
<dbReference type="SUPFAM" id="SSF57667">
    <property type="entry name" value="beta-beta-alpha zinc fingers"/>
    <property type="match status" value="1"/>
</dbReference>
<organism evidence="6 7">
    <name type="scientific">Puccinia triticina</name>
    <dbReference type="NCBI Taxonomy" id="208348"/>
    <lineage>
        <taxon>Eukaryota</taxon>
        <taxon>Fungi</taxon>
        <taxon>Dikarya</taxon>
        <taxon>Basidiomycota</taxon>
        <taxon>Pucciniomycotina</taxon>
        <taxon>Pucciniomycetes</taxon>
        <taxon>Pucciniales</taxon>
        <taxon>Pucciniaceae</taxon>
        <taxon>Puccinia</taxon>
    </lineage>
</organism>
<evidence type="ECO:0000313" key="7">
    <source>
        <dbReference type="Proteomes" id="UP001164743"/>
    </source>
</evidence>
<comment type="subcellular location">
    <subcellularLocation>
        <location evidence="1">Nucleus</location>
    </subcellularLocation>
</comment>
<keyword evidence="3" id="KW-0862">Zinc</keyword>
<proteinExistence type="predicted"/>
<dbReference type="Proteomes" id="UP001164743">
    <property type="component" value="Chromosome 11A"/>
</dbReference>
<keyword evidence="3" id="KW-0479">Metal-binding</keyword>
<feature type="region of interest" description="Disordered" evidence="4">
    <location>
        <begin position="491"/>
        <end position="518"/>
    </location>
</feature>
<reference evidence="6" key="1">
    <citation type="submission" date="2022-10" db="EMBL/GenBank/DDBJ databases">
        <title>Puccinia triticina Genome sequencing and assembly.</title>
        <authorList>
            <person name="Li C."/>
        </authorList>
    </citation>
    <scope>NUCLEOTIDE SEQUENCE</scope>
    <source>
        <strain evidence="6">Pt15</strain>
    </source>
</reference>
<dbReference type="RefSeq" id="XP_053025464.1">
    <property type="nucleotide sequence ID" value="XM_053161527.1"/>
</dbReference>
<dbReference type="EMBL" id="CP110431">
    <property type="protein sequence ID" value="WAQ89909.1"/>
    <property type="molecule type" value="Genomic_DNA"/>
</dbReference>
<evidence type="ECO:0000256" key="4">
    <source>
        <dbReference type="SAM" id="MobiDB-lite"/>
    </source>
</evidence>
<feature type="compositionally biased region" description="Basic and acidic residues" evidence="4">
    <location>
        <begin position="388"/>
        <end position="399"/>
    </location>
</feature>
<evidence type="ECO:0000256" key="1">
    <source>
        <dbReference type="ARBA" id="ARBA00004123"/>
    </source>
</evidence>
<keyword evidence="2" id="KW-0539">Nucleus</keyword>
<dbReference type="Gene3D" id="3.30.160.60">
    <property type="entry name" value="Classic Zinc Finger"/>
    <property type="match status" value="2"/>
</dbReference>
<evidence type="ECO:0000313" key="6">
    <source>
        <dbReference type="EMBL" id="WAQ89909.1"/>
    </source>
</evidence>
<accession>A0ABY7CX79</accession>
<gene>
    <name evidence="6" type="ORF">PtA15_11A601</name>
</gene>
<sequence length="518" mass="56444">MAHLNPLLLGKSNSTPIYPDTWAELTPGSLSHESSSVTIPSADDISSFDLKSFCSGFNAHYGPGEILLPHLDDPNRSLSSIYSLPIALPQDPSHNALESIAFKSEDTGGAYGQCTDASSNFLFSAASVGYESSLSPSSSRPCTAGYPLDGLGFSPSAAEPPLSLSYGCGYSPNEGFSLYSHLDQPGIEAKESPKSAAEIDNRSNFPLQYMPPYHHQSNGILVPQEGMGPLQIEPSIDFQFTAGSAATANCTIPIDRTATDNYPWSSALSAPPRARLDGHFTQSEVFTTRCVQPTSLLGHPTPSAKPKDPAVEPSHSAYGKASFLPGNWESHGVFCDENINYPPAPQPLKKDTVQKKRPKRRTSAATGPLAKTDSIGTKRKRSALSPSHDSDDPSDDPPKKSSAAAENKTPDGKFVCRLICKNTQVVCGRKFQRSEHLKRHWATHEDRKPHKCPICERFFGRTDNLKQHIKTHDNAHGRNTKLLKAKLLQNPEQNKGMPKIEHKPNVYSNRASKHRKIQ</sequence>
<dbReference type="Pfam" id="PF00096">
    <property type="entry name" value="zf-C2H2"/>
    <property type="match status" value="2"/>
</dbReference>
<dbReference type="InterPro" id="IPR052127">
    <property type="entry name" value="STE12_transcription_factor"/>
</dbReference>
<dbReference type="InterPro" id="IPR036236">
    <property type="entry name" value="Znf_C2H2_sf"/>
</dbReference>
<evidence type="ECO:0000256" key="2">
    <source>
        <dbReference type="ARBA" id="ARBA00023242"/>
    </source>
</evidence>
<dbReference type="PANTHER" id="PTHR47427">
    <property type="entry name" value="PROTEIN STE12"/>
    <property type="match status" value="1"/>
</dbReference>
<feature type="region of interest" description="Disordered" evidence="4">
    <location>
        <begin position="339"/>
        <end position="407"/>
    </location>
</feature>
<keyword evidence="3" id="KW-0863">Zinc-finger</keyword>
<evidence type="ECO:0000256" key="3">
    <source>
        <dbReference type="PROSITE-ProRule" id="PRU00042"/>
    </source>
</evidence>
<dbReference type="GeneID" id="77802422"/>